<gene>
    <name evidence="1" type="ORF">L6452_20689</name>
</gene>
<reference evidence="2" key="1">
    <citation type="journal article" date="2022" name="Mol. Ecol. Resour.">
        <title>The genomes of chicory, endive, great burdock and yacon provide insights into Asteraceae palaeo-polyploidization history and plant inulin production.</title>
        <authorList>
            <person name="Fan W."/>
            <person name="Wang S."/>
            <person name="Wang H."/>
            <person name="Wang A."/>
            <person name="Jiang F."/>
            <person name="Liu H."/>
            <person name="Zhao H."/>
            <person name="Xu D."/>
            <person name="Zhang Y."/>
        </authorList>
    </citation>
    <scope>NUCLEOTIDE SEQUENCE [LARGE SCALE GENOMIC DNA]</scope>
    <source>
        <strain evidence="2">cv. Niubang</strain>
    </source>
</reference>
<protein>
    <submittedName>
        <fullName evidence="1">Uncharacterized protein</fullName>
    </submittedName>
</protein>
<dbReference type="EMBL" id="CM042052">
    <property type="protein sequence ID" value="KAI3719784.1"/>
    <property type="molecule type" value="Genomic_DNA"/>
</dbReference>
<sequence length="68" mass="7834">MACSSIVLYFQGMWFSDFVVFYNSVFVVFYNSSVGDCFSEKGWSFYDMNISGNLGSTNIITQVMFTRF</sequence>
<reference evidence="1 2" key="2">
    <citation type="journal article" date="2022" name="Mol. Ecol. Resour.">
        <title>The genomes of chicory, endive, great burdock and yacon provide insights into Asteraceae paleo-polyploidization history and plant inulin production.</title>
        <authorList>
            <person name="Fan W."/>
            <person name="Wang S."/>
            <person name="Wang H."/>
            <person name="Wang A."/>
            <person name="Jiang F."/>
            <person name="Liu H."/>
            <person name="Zhao H."/>
            <person name="Xu D."/>
            <person name="Zhang Y."/>
        </authorList>
    </citation>
    <scope>NUCLEOTIDE SEQUENCE [LARGE SCALE GENOMIC DNA]</scope>
    <source>
        <strain evidence="2">cv. Niubang</strain>
    </source>
</reference>
<dbReference type="Proteomes" id="UP001055879">
    <property type="component" value="Linkage Group LG06"/>
</dbReference>
<keyword evidence="2" id="KW-1185">Reference proteome</keyword>
<evidence type="ECO:0000313" key="1">
    <source>
        <dbReference type="EMBL" id="KAI3719784.1"/>
    </source>
</evidence>
<proteinExistence type="predicted"/>
<accession>A0ACB9BCY1</accession>
<comment type="caution">
    <text evidence="1">The sequence shown here is derived from an EMBL/GenBank/DDBJ whole genome shotgun (WGS) entry which is preliminary data.</text>
</comment>
<name>A0ACB9BCY1_ARCLA</name>
<organism evidence="1 2">
    <name type="scientific">Arctium lappa</name>
    <name type="common">Greater burdock</name>
    <name type="synonym">Lappa major</name>
    <dbReference type="NCBI Taxonomy" id="4217"/>
    <lineage>
        <taxon>Eukaryota</taxon>
        <taxon>Viridiplantae</taxon>
        <taxon>Streptophyta</taxon>
        <taxon>Embryophyta</taxon>
        <taxon>Tracheophyta</taxon>
        <taxon>Spermatophyta</taxon>
        <taxon>Magnoliopsida</taxon>
        <taxon>eudicotyledons</taxon>
        <taxon>Gunneridae</taxon>
        <taxon>Pentapetalae</taxon>
        <taxon>asterids</taxon>
        <taxon>campanulids</taxon>
        <taxon>Asterales</taxon>
        <taxon>Asteraceae</taxon>
        <taxon>Carduoideae</taxon>
        <taxon>Cardueae</taxon>
        <taxon>Arctiinae</taxon>
        <taxon>Arctium</taxon>
    </lineage>
</organism>
<evidence type="ECO:0000313" key="2">
    <source>
        <dbReference type="Proteomes" id="UP001055879"/>
    </source>
</evidence>